<organism evidence="1 2">
    <name type="scientific">Bacillus infantis</name>
    <dbReference type="NCBI Taxonomy" id="324767"/>
    <lineage>
        <taxon>Bacteria</taxon>
        <taxon>Bacillati</taxon>
        <taxon>Bacillota</taxon>
        <taxon>Bacilli</taxon>
        <taxon>Bacillales</taxon>
        <taxon>Bacillaceae</taxon>
        <taxon>Bacillus</taxon>
    </lineage>
</organism>
<dbReference type="Gene3D" id="3.10.450.390">
    <property type="entry name" value="Protein of unknown function DUF3889"/>
    <property type="match status" value="1"/>
</dbReference>
<dbReference type="Pfam" id="PF13028">
    <property type="entry name" value="DUF3889"/>
    <property type="match status" value="1"/>
</dbReference>
<sequence length="118" mass="13370">MIKEVSGLKKSILIILLLSFPALLSPSAANIRHISAAQQTPAYAKWGKLAMTNTKIKYPGARILDYLHVGRTTQGSNCTETFKLWLARDNREFGVFVRITFDEKTEKIRAITYQETPR</sequence>
<evidence type="ECO:0000313" key="1">
    <source>
        <dbReference type="EMBL" id="TYS65178.1"/>
    </source>
</evidence>
<name>A0A5D4SSF9_9BACI</name>
<dbReference type="InterPro" id="IPR024987">
    <property type="entry name" value="DUF3889"/>
</dbReference>
<comment type="caution">
    <text evidence="1">The sequence shown here is derived from an EMBL/GenBank/DDBJ whole genome shotgun (WGS) entry which is preliminary data.</text>
</comment>
<accession>A0A5D4SSF9</accession>
<dbReference type="Proteomes" id="UP000323732">
    <property type="component" value="Unassembled WGS sequence"/>
</dbReference>
<reference evidence="1 2" key="1">
    <citation type="submission" date="2019-08" db="EMBL/GenBank/DDBJ databases">
        <title>Bacillus genomes from the desert of Cuatro Cienegas, Coahuila.</title>
        <authorList>
            <person name="Olmedo-Alvarez G."/>
        </authorList>
    </citation>
    <scope>NUCLEOTIDE SEQUENCE [LARGE SCALE GENOMIC DNA]</scope>
    <source>
        <strain evidence="1 2">CH37_1T</strain>
    </source>
</reference>
<gene>
    <name evidence="1" type="ORF">FZD47_07520</name>
</gene>
<proteinExistence type="predicted"/>
<evidence type="ECO:0000313" key="2">
    <source>
        <dbReference type="Proteomes" id="UP000323732"/>
    </source>
</evidence>
<dbReference type="AlphaFoldDB" id="A0A5D4SSF9"/>
<protein>
    <submittedName>
        <fullName evidence="1">DUF3889 domain-containing protein</fullName>
    </submittedName>
</protein>
<dbReference type="EMBL" id="VTES01000002">
    <property type="protein sequence ID" value="TYS65178.1"/>
    <property type="molecule type" value="Genomic_DNA"/>
</dbReference>